<comment type="caution">
    <text evidence="3">The sequence shown here is derived from an EMBL/GenBank/DDBJ whole genome shotgun (WGS) entry which is preliminary data.</text>
</comment>
<dbReference type="PANTHER" id="PTHR22642:SF2">
    <property type="entry name" value="PROTEIN LONG AFTER FAR-RED 3"/>
    <property type="match status" value="1"/>
</dbReference>
<evidence type="ECO:0000259" key="2">
    <source>
        <dbReference type="Pfam" id="PF07969"/>
    </source>
</evidence>
<dbReference type="HOGENOM" id="CLU_009942_6_1_5"/>
<evidence type="ECO:0000256" key="1">
    <source>
        <dbReference type="SAM" id="SignalP"/>
    </source>
</evidence>
<feature type="signal peptide" evidence="1">
    <location>
        <begin position="1"/>
        <end position="35"/>
    </location>
</feature>
<dbReference type="AlphaFoldDB" id="F1Z3N4"/>
<keyword evidence="3" id="KW-0378">Hydrolase</keyword>
<evidence type="ECO:0000313" key="3">
    <source>
        <dbReference type="EMBL" id="EGD60766.1"/>
    </source>
</evidence>
<dbReference type="Gene3D" id="2.30.40.10">
    <property type="entry name" value="Urease, subunit C, domain 1"/>
    <property type="match status" value="1"/>
</dbReference>
<dbReference type="Pfam" id="PF07969">
    <property type="entry name" value="Amidohydro_3"/>
    <property type="match status" value="1"/>
</dbReference>
<dbReference type="InterPro" id="IPR013108">
    <property type="entry name" value="Amidohydro_3"/>
</dbReference>
<dbReference type="RefSeq" id="WP_008068005.1">
    <property type="nucleotide sequence ID" value="NZ_AQWK01000012.1"/>
</dbReference>
<feature type="chain" id="PRO_5003277708" evidence="1">
    <location>
        <begin position="36"/>
        <end position="689"/>
    </location>
</feature>
<dbReference type="InterPro" id="IPR011059">
    <property type="entry name" value="Metal-dep_hydrolase_composite"/>
</dbReference>
<dbReference type="OrthoDB" id="9811399at2"/>
<proteinExistence type="predicted"/>
<dbReference type="InParanoid" id="F1Z3N4"/>
<dbReference type="SUPFAM" id="SSF51556">
    <property type="entry name" value="Metallo-dependent hydrolases"/>
    <property type="match status" value="1"/>
</dbReference>
<keyword evidence="4" id="KW-1185">Reference proteome</keyword>
<gene>
    <name evidence="3" type="ORF">Y88_1653</name>
</gene>
<dbReference type="Gene3D" id="3.10.310.70">
    <property type="match status" value="1"/>
</dbReference>
<protein>
    <submittedName>
        <fullName evidence="3">Amidohydrolase</fullName>
    </submittedName>
</protein>
<dbReference type="SUPFAM" id="SSF51338">
    <property type="entry name" value="Composite domain of metallo-dependent hydrolases"/>
    <property type="match status" value="1"/>
</dbReference>
<accession>F1Z3N4</accession>
<dbReference type="eggNOG" id="COG1574">
    <property type="taxonomic scope" value="Bacteria"/>
</dbReference>
<name>F1Z3N4_9SPHN</name>
<organism evidence="3 4">
    <name type="scientific">Novosphingobium nitrogenifigens DSM 19370</name>
    <dbReference type="NCBI Taxonomy" id="983920"/>
    <lineage>
        <taxon>Bacteria</taxon>
        <taxon>Pseudomonadati</taxon>
        <taxon>Pseudomonadota</taxon>
        <taxon>Alphaproteobacteria</taxon>
        <taxon>Sphingomonadales</taxon>
        <taxon>Sphingomonadaceae</taxon>
        <taxon>Novosphingobium</taxon>
    </lineage>
</organism>
<sequence>MPPRTRFRRHLPLARSAAASLAVALALLAQGPAMARTVATAPAQTILVNARIATQDDARHEAEAMAIRDGKLIAVGTRAQAMAYRGPKTAVIDAGGRRVLPGLVDAHLHPPLGLYPIDVCDLDNKAHSLADLSAIVHDCIARYKPAKGEWLSVAQWNYADGNDLSPGYETIRAALDRAAPDNPVQLVGSDFHHGAYNSAALVLARQSDGTTVGLSAATLAGPFKSFATFVGVDAHGEPDGRVGETARALIPSPTLLGSVFQAVLREPERTVEALNGAGITAIQDAAVTIGENDRLYTELERRNHLTLRVNMLPLMGKDTIALGSTTLSVEDMVKAASAFRARFAADPLIRVTGVKVFVDGVLEANPLAVPPTMPNSPSLKPYLQPIFRTEAGKTAVVGYVDTDGPACHGWAAASEHGKAAASAFLAANGYHPDQCAKVSGAFVTGPPLLGRYVTAMHRAGFDVHLHAIGDGAVSAALDAVEAARADYPAFASRDAIAHLQIVSDRDIERLGRDHIFGVFTMSWAVHDPAADLDVVPFVENVLVNGKMDLNQPDSYYDRHAYPAKSMLKAGGIIAAGSDAPVASRNPIPFVNMAAALTRQMEGQPVLGPQERLTIAEELDAYTRNGARALRREDEIGSLEPGKSADFILIDQDIFALGAQGKGADIARTRVLETWFKGQRVFVAKPGAAS</sequence>
<feature type="domain" description="Amidohydrolase 3" evidence="2">
    <location>
        <begin position="91"/>
        <end position="681"/>
    </location>
</feature>
<dbReference type="GO" id="GO:0016810">
    <property type="term" value="F:hydrolase activity, acting on carbon-nitrogen (but not peptide) bonds"/>
    <property type="evidence" value="ECO:0007669"/>
    <property type="project" value="InterPro"/>
</dbReference>
<dbReference type="Proteomes" id="UP000004728">
    <property type="component" value="Unassembled WGS sequence"/>
</dbReference>
<dbReference type="InterPro" id="IPR032466">
    <property type="entry name" value="Metal_Hydrolase"/>
</dbReference>
<dbReference type="EMBL" id="AEWJ01000008">
    <property type="protein sequence ID" value="EGD60766.1"/>
    <property type="molecule type" value="Genomic_DNA"/>
</dbReference>
<dbReference type="PANTHER" id="PTHR22642">
    <property type="entry name" value="IMIDAZOLONEPROPIONASE"/>
    <property type="match status" value="1"/>
</dbReference>
<reference evidence="3 4" key="1">
    <citation type="journal article" date="2012" name="J. Bacteriol.">
        <title>Draft Genome Sequence of Novosphingobium nitrogenifigens Y88T.</title>
        <authorList>
            <person name="Strabala T.J."/>
            <person name="Macdonald L."/>
            <person name="Liu V."/>
            <person name="Smit A.M."/>
        </authorList>
    </citation>
    <scope>NUCLEOTIDE SEQUENCE [LARGE SCALE GENOMIC DNA]</scope>
    <source>
        <strain evidence="3 4">DSM 19370</strain>
    </source>
</reference>
<keyword evidence="1" id="KW-0732">Signal</keyword>
<dbReference type="Gene3D" id="3.20.20.140">
    <property type="entry name" value="Metal-dependent hydrolases"/>
    <property type="match status" value="2"/>
</dbReference>
<evidence type="ECO:0000313" key="4">
    <source>
        <dbReference type="Proteomes" id="UP000004728"/>
    </source>
</evidence>